<organism evidence="2 3">
    <name type="scientific">Penicillium egyptiacum</name>
    <dbReference type="NCBI Taxonomy" id="1303716"/>
    <lineage>
        <taxon>Eukaryota</taxon>
        <taxon>Fungi</taxon>
        <taxon>Dikarya</taxon>
        <taxon>Ascomycota</taxon>
        <taxon>Pezizomycotina</taxon>
        <taxon>Eurotiomycetes</taxon>
        <taxon>Eurotiomycetidae</taxon>
        <taxon>Eurotiales</taxon>
        <taxon>Aspergillaceae</taxon>
        <taxon>Penicillium</taxon>
    </lineage>
</organism>
<proteinExistence type="predicted"/>
<dbReference type="OrthoDB" id="4486746at2759"/>
<evidence type="ECO:0000256" key="1">
    <source>
        <dbReference type="SAM" id="Phobius"/>
    </source>
</evidence>
<feature type="transmembrane region" description="Helical" evidence="1">
    <location>
        <begin position="168"/>
        <end position="187"/>
    </location>
</feature>
<sequence>MGNKVSAVHGVKSDHFYDQGNAVNEIWVGDVEVISRLPFGDSDLEQAGWPPGDFPKIPWHHFIIPMRKRDEANNMTARVPSWADGPCHDSLPKHGYLGMYTRISSSAAYVIGILFLTLASCTYLCFIVRVSSAFHNWRDLREASHFYPDPAAVRRAAKHILWTDLGKAFIVVAFSILCLVLGVPALAAGTRTMNAATFVLMNAVPAGIVAIIGVVGVPLFSMWCTIKPCPVMTIRSRRAEDSNPVS</sequence>
<feature type="transmembrane region" description="Helical" evidence="1">
    <location>
        <begin position="199"/>
        <end position="223"/>
    </location>
</feature>
<dbReference type="Proteomes" id="UP001154252">
    <property type="component" value="Unassembled WGS sequence"/>
</dbReference>
<reference evidence="2" key="1">
    <citation type="submission" date="2021-07" db="EMBL/GenBank/DDBJ databases">
        <authorList>
            <person name="Branca A.L. A."/>
        </authorList>
    </citation>
    <scope>NUCLEOTIDE SEQUENCE</scope>
</reference>
<name>A0A9W4P3N3_9EURO</name>
<feature type="transmembrane region" description="Helical" evidence="1">
    <location>
        <begin position="107"/>
        <end position="130"/>
    </location>
</feature>
<keyword evidence="1" id="KW-1133">Transmembrane helix</keyword>
<evidence type="ECO:0000313" key="2">
    <source>
        <dbReference type="EMBL" id="CAG8892939.1"/>
    </source>
</evidence>
<dbReference type="AlphaFoldDB" id="A0A9W4P3N3"/>
<keyword evidence="1" id="KW-0472">Membrane</keyword>
<evidence type="ECO:0000313" key="3">
    <source>
        <dbReference type="Proteomes" id="UP001154252"/>
    </source>
</evidence>
<protein>
    <submittedName>
        <fullName evidence="2">Uncharacterized protein</fullName>
    </submittedName>
</protein>
<keyword evidence="3" id="KW-1185">Reference proteome</keyword>
<dbReference type="EMBL" id="CAJVRC010000846">
    <property type="protein sequence ID" value="CAG8892939.1"/>
    <property type="molecule type" value="Genomic_DNA"/>
</dbReference>
<comment type="caution">
    <text evidence="2">The sequence shown here is derived from an EMBL/GenBank/DDBJ whole genome shotgun (WGS) entry which is preliminary data.</text>
</comment>
<accession>A0A9W4P3N3</accession>
<keyword evidence="1" id="KW-0812">Transmembrane</keyword>
<gene>
    <name evidence="2" type="ORF">PEGY_LOCUS3296</name>
</gene>